<evidence type="ECO:0000256" key="6">
    <source>
        <dbReference type="ARBA" id="ARBA00022835"/>
    </source>
</evidence>
<evidence type="ECO:0000313" key="14">
    <source>
        <dbReference type="EMBL" id="CEL96604.1"/>
    </source>
</evidence>
<dbReference type="PhylomeDB" id="A0A0G4EIT5"/>
<dbReference type="InParanoid" id="A0A0G4EIT5"/>
<evidence type="ECO:0000256" key="1">
    <source>
        <dbReference type="ARBA" id="ARBA00004123"/>
    </source>
</evidence>
<dbReference type="OrthoDB" id="372421at2759"/>
<dbReference type="SUPFAM" id="SSF50249">
    <property type="entry name" value="Nucleic acid-binding proteins"/>
    <property type="match status" value="3"/>
</dbReference>
<evidence type="ECO:0000256" key="12">
    <source>
        <dbReference type="SAM" id="MobiDB-lite"/>
    </source>
</evidence>
<dbReference type="GO" id="GO:0000176">
    <property type="term" value="C:nuclear exosome (RNase complex)"/>
    <property type="evidence" value="ECO:0007669"/>
    <property type="project" value="UniProtKB-ARBA"/>
</dbReference>
<sequence>MDVDTEDKRIDTFLRKTRRGKIRKIVREIYLRDDIWCGVFGCPVCDATHNTGVLTFSEDESLLLLDTNVVLHQIDFLMEDACIDNVVILSTVRHRNLQTYARLRSLCKADQQDRYRESVQKIKDRKRDRGHDADAMQVDTKDDSRRFYVFCNEFFSATNVSRKADETVNDRNDRAIRVAAHWYARHPASVQELLGHDASTASKRVLLLTNDARNKARAAAEGLATMTIYEYVDMLKHKFPNAGEKLAQLSREDAEDELRDEDELDEAGVAPSRLETPKEPSKGFFPPHMKESQIRDKIRLKELYQGVLRMNRTTCFEGYVACKGVEGDVRIHGRQDLNRAVDGDVVAVQLIAADDTGEDDKFLDDTQEDEAAEADRMEVEPAAGGQAAALGAERKTGRVVGVIKRGWREYCGSLRPLDDFRKVGSSAMVTTERYFIPADPRIPYIIIKTRHSHQLDNKRIVVAIDSWDRFSRYPRGHWVSILGDTGDKATESAVILKEHGVITRDFSEAVLKCLPPADFQITEEEIARRLDLRNILVCSIDPPGCKDIDDALSVEHLPNGNYRIGVHIADVTHYVKPDTAIDKEAAERCTTVYLVEKRTDMLPGLLTTDLCSLVGGRQRLAFSVLWEMTPKAEVKKTEFHKSVIKSSAALAYAEAQAIIDDPNDKSQLAINLRILLDLARQIRGRRMAKGALELASPEVKFELDSETADPTDVAMYQLRETNKLVEEFMLFANSTVATFILEKFPLYSVLRRHPPPKEDALKALKKLLASNGFTEFKYGSSKELAESLDRAVKGDDAYFNKLVRILTTRCMNQAVYFCTSEVDRQEFFHYGLAADLYTHFTSPIRRYADVLVHRLLAAGLNIEGLPDQLSHKDRISDQCDVINVKHRNAQWAGRASVDLHTYIYFKKKGPSTADSVVVRVRRNGVQVSIPRFGIEGVVLLKEADYTFDEDKQTLSHKSSATTISVFDHLLVSIRADDTDFRNRTVIEMVRKSSPSEILSYEAAEASRQQVEKEMFGNAQGMAEKPAV</sequence>
<dbReference type="Pfam" id="PF17849">
    <property type="entry name" value="OB_Dis3"/>
    <property type="match status" value="1"/>
</dbReference>
<dbReference type="PANTHER" id="PTHR23355">
    <property type="entry name" value="RIBONUCLEASE"/>
    <property type="match status" value="1"/>
</dbReference>
<protein>
    <recommendedName>
        <fullName evidence="10">Ribosomal RNA-processing protein 44</fullName>
    </recommendedName>
</protein>
<comment type="similarity">
    <text evidence="2 11">Belongs to the RNR ribonuclease family.</text>
</comment>
<feature type="domain" description="RNB" evidence="13">
    <location>
        <begin position="529"/>
        <end position="862"/>
    </location>
</feature>
<dbReference type="InterPro" id="IPR050180">
    <property type="entry name" value="RNR_Ribonuclease"/>
</dbReference>
<dbReference type="SUPFAM" id="SSF88723">
    <property type="entry name" value="PIN domain-like"/>
    <property type="match status" value="1"/>
</dbReference>
<evidence type="ECO:0000256" key="7">
    <source>
        <dbReference type="ARBA" id="ARBA00022839"/>
    </source>
</evidence>
<evidence type="ECO:0000256" key="5">
    <source>
        <dbReference type="ARBA" id="ARBA00022801"/>
    </source>
</evidence>
<dbReference type="Gene3D" id="2.40.50.140">
    <property type="entry name" value="Nucleic acid-binding proteins"/>
    <property type="match status" value="1"/>
</dbReference>
<organism evidence="14 15">
    <name type="scientific">Vitrella brassicaformis (strain CCMP3155)</name>
    <dbReference type="NCBI Taxonomy" id="1169540"/>
    <lineage>
        <taxon>Eukaryota</taxon>
        <taxon>Sar</taxon>
        <taxon>Alveolata</taxon>
        <taxon>Colpodellida</taxon>
        <taxon>Vitrellaceae</taxon>
        <taxon>Vitrella</taxon>
    </lineage>
</organism>
<keyword evidence="3" id="KW-0698">rRNA processing</keyword>
<dbReference type="EMBL" id="CDMY01000243">
    <property type="protein sequence ID" value="CEL96604.1"/>
    <property type="molecule type" value="Genomic_DNA"/>
</dbReference>
<evidence type="ECO:0000256" key="3">
    <source>
        <dbReference type="ARBA" id="ARBA00022552"/>
    </source>
</evidence>
<dbReference type="PANTHER" id="PTHR23355:SF35">
    <property type="entry name" value="EXOSOME COMPLEX EXONUCLEASE RRP44"/>
    <property type="match status" value="1"/>
</dbReference>
<dbReference type="GO" id="GO:0004519">
    <property type="term" value="F:endonuclease activity"/>
    <property type="evidence" value="ECO:0007669"/>
    <property type="project" value="TreeGrafter"/>
</dbReference>
<dbReference type="Pfam" id="PF17215">
    <property type="entry name" value="Rrp44_S1"/>
    <property type="match status" value="1"/>
</dbReference>
<dbReference type="InterPro" id="IPR002716">
    <property type="entry name" value="PIN_dom"/>
</dbReference>
<dbReference type="InterPro" id="IPR033770">
    <property type="entry name" value="RRP44_S1"/>
</dbReference>
<keyword evidence="9" id="KW-0539">Nucleus</keyword>
<comment type="subcellular location">
    <subcellularLocation>
        <location evidence="1">Nucleus</location>
    </subcellularLocation>
</comment>
<dbReference type="InterPro" id="IPR041505">
    <property type="entry name" value="Dis3_CSD2"/>
</dbReference>
<keyword evidence="4" id="KW-0540">Nuclease</keyword>
<evidence type="ECO:0000256" key="9">
    <source>
        <dbReference type="ARBA" id="ARBA00023242"/>
    </source>
</evidence>
<dbReference type="PROSITE" id="PS01175">
    <property type="entry name" value="RIBONUCLEASE_II"/>
    <property type="match status" value="1"/>
</dbReference>
<dbReference type="Gene3D" id="2.40.50.690">
    <property type="match status" value="1"/>
</dbReference>
<evidence type="ECO:0000256" key="4">
    <source>
        <dbReference type="ARBA" id="ARBA00022722"/>
    </source>
</evidence>
<dbReference type="InterPro" id="IPR012340">
    <property type="entry name" value="NA-bd_OB-fold"/>
</dbReference>
<dbReference type="GO" id="GO:0006364">
    <property type="term" value="P:rRNA processing"/>
    <property type="evidence" value="ECO:0007669"/>
    <property type="project" value="UniProtKB-KW"/>
</dbReference>
<name>A0A0G4EIT5_VITBC</name>
<dbReference type="FunCoup" id="A0A0G4EIT5">
    <property type="interactions" value="396"/>
</dbReference>
<dbReference type="GO" id="GO:0000177">
    <property type="term" value="C:cytoplasmic exosome (RNase complex)"/>
    <property type="evidence" value="ECO:0007669"/>
    <property type="project" value="TreeGrafter"/>
</dbReference>
<evidence type="ECO:0000256" key="10">
    <source>
        <dbReference type="ARBA" id="ARBA00077930"/>
    </source>
</evidence>
<dbReference type="Gene3D" id="3.40.50.1010">
    <property type="entry name" value="5'-nuclease"/>
    <property type="match status" value="1"/>
</dbReference>
<dbReference type="AlphaFoldDB" id="A0A0G4EIT5"/>
<dbReference type="CDD" id="cd09862">
    <property type="entry name" value="PIN_Rrp44-like"/>
    <property type="match status" value="1"/>
</dbReference>
<evidence type="ECO:0000256" key="8">
    <source>
        <dbReference type="ARBA" id="ARBA00022884"/>
    </source>
</evidence>
<evidence type="ECO:0000256" key="2">
    <source>
        <dbReference type="ARBA" id="ARBA00005785"/>
    </source>
</evidence>
<dbReference type="OMA" id="GQVMRNN"/>
<reference evidence="14 15" key="1">
    <citation type="submission" date="2014-11" db="EMBL/GenBank/DDBJ databases">
        <authorList>
            <person name="Zhu J."/>
            <person name="Qi W."/>
            <person name="Song R."/>
        </authorList>
    </citation>
    <scope>NUCLEOTIDE SEQUENCE [LARGE SCALE GENOMIC DNA]</scope>
</reference>
<keyword evidence="5" id="KW-0378">Hydrolase</keyword>
<dbReference type="SMART" id="SM00955">
    <property type="entry name" value="RNB"/>
    <property type="match status" value="1"/>
</dbReference>
<dbReference type="VEuPathDB" id="CryptoDB:Vbra_7584"/>
<dbReference type="Pfam" id="PF13638">
    <property type="entry name" value="PIN_4"/>
    <property type="match status" value="1"/>
</dbReference>
<evidence type="ECO:0000256" key="11">
    <source>
        <dbReference type="RuleBase" id="RU003901"/>
    </source>
</evidence>
<keyword evidence="6" id="KW-0271">Exosome</keyword>
<evidence type="ECO:0000259" key="13">
    <source>
        <dbReference type="SMART" id="SM00955"/>
    </source>
</evidence>
<evidence type="ECO:0000313" key="15">
    <source>
        <dbReference type="Proteomes" id="UP000041254"/>
    </source>
</evidence>
<dbReference type="Proteomes" id="UP000041254">
    <property type="component" value="Unassembled WGS sequence"/>
</dbReference>
<keyword evidence="15" id="KW-1185">Reference proteome</keyword>
<dbReference type="FunFam" id="2.40.50.700:FF:000001">
    <property type="entry name" value="Exosome complex exonuclease exoribonuclease (Rrp44)"/>
    <property type="match status" value="1"/>
</dbReference>
<dbReference type="Pfam" id="PF00773">
    <property type="entry name" value="RNB"/>
    <property type="match status" value="1"/>
</dbReference>
<keyword evidence="8" id="KW-0694">RNA-binding</keyword>
<dbReference type="InterPro" id="IPR001900">
    <property type="entry name" value="RNase_II/R"/>
</dbReference>
<accession>A0A0G4EIT5</accession>
<dbReference type="InterPro" id="IPR029060">
    <property type="entry name" value="PIN-like_dom_sf"/>
</dbReference>
<gene>
    <name evidence="14" type="ORF">Vbra_7584</name>
</gene>
<dbReference type="GO" id="GO:0071031">
    <property type="term" value="P:nuclear mRNA surveillance of mRNA 3'-end processing"/>
    <property type="evidence" value="ECO:0007669"/>
    <property type="project" value="TreeGrafter"/>
</dbReference>
<dbReference type="Gene3D" id="2.40.50.700">
    <property type="match status" value="1"/>
</dbReference>
<dbReference type="GO" id="GO:0003723">
    <property type="term" value="F:RNA binding"/>
    <property type="evidence" value="ECO:0007669"/>
    <property type="project" value="UniProtKB-KW"/>
</dbReference>
<dbReference type="STRING" id="1169540.A0A0G4EIT5"/>
<dbReference type="InterPro" id="IPR022966">
    <property type="entry name" value="RNase_II/R_CS"/>
</dbReference>
<feature type="region of interest" description="Disordered" evidence="12">
    <location>
        <begin position="368"/>
        <end position="390"/>
    </location>
</feature>
<proteinExistence type="inferred from homology"/>
<dbReference type="GO" id="GO:0016075">
    <property type="term" value="P:rRNA catabolic process"/>
    <property type="evidence" value="ECO:0007669"/>
    <property type="project" value="TreeGrafter"/>
</dbReference>
<keyword evidence="7" id="KW-0269">Exonuclease</keyword>
<dbReference type="GO" id="GO:0000175">
    <property type="term" value="F:3'-5'-RNA exonuclease activity"/>
    <property type="evidence" value="ECO:0007669"/>
    <property type="project" value="TreeGrafter"/>
</dbReference>